<dbReference type="EMBL" id="CAWYQH010000152">
    <property type="protein sequence ID" value="CAK8696085.1"/>
    <property type="molecule type" value="Genomic_DNA"/>
</dbReference>
<accession>A0ABP0GX21</accession>
<reference evidence="1 2" key="1">
    <citation type="submission" date="2024-02" db="EMBL/GenBank/DDBJ databases">
        <authorList>
            <person name="Daric V."/>
            <person name="Darras S."/>
        </authorList>
    </citation>
    <scope>NUCLEOTIDE SEQUENCE [LARGE SCALE GENOMIC DNA]</scope>
</reference>
<protein>
    <submittedName>
        <fullName evidence="1">Uncharacterized protein</fullName>
    </submittedName>
</protein>
<comment type="caution">
    <text evidence="1">The sequence shown here is derived from an EMBL/GenBank/DDBJ whole genome shotgun (WGS) entry which is preliminary data.</text>
</comment>
<keyword evidence="2" id="KW-1185">Reference proteome</keyword>
<evidence type="ECO:0000313" key="2">
    <source>
        <dbReference type="Proteomes" id="UP001642483"/>
    </source>
</evidence>
<dbReference type="Proteomes" id="UP001642483">
    <property type="component" value="Unassembled WGS sequence"/>
</dbReference>
<name>A0ABP0GX21_CLALP</name>
<organism evidence="1 2">
    <name type="scientific">Clavelina lepadiformis</name>
    <name type="common">Light-bulb sea squirt</name>
    <name type="synonym">Ascidia lepadiformis</name>
    <dbReference type="NCBI Taxonomy" id="159417"/>
    <lineage>
        <taxon>Eukaryota</taxon>
        <taxon>Metazoa</taxon>
        <taxon>Chordata</taxon>
        <taxon>Tunicata</taxon>
        <taxon>Ascidiacea</taxon>
        <taxon>Aplousobranchia</taxon>
        <taxon>Clavelinidae</taxon>
        <taxon>Clavelina</taxon>
    </lineage>
</organism>
<gene>
    <name evidence="1" type="ORF">CVLEPA_LOCUS29274</name>
</gene>
<evidence type="ECO:0000313" key="1">
    <source>
        <dbReference type="EMBL" id="CAK8696085.1"/>
    </source>
</evidence>
<proteinExistence type="predicted"/>
<sequence>MTTFSTHFHLMSRKLSNLLWNFSRYLIKSLGKLVHKLQLCLMSYLSPTLHLVNVKTSNNCGEIHGIRSFLSEIQNQLNLRLSRPVSKNAVSESSCHNKEK</sequence>